<evidence type="ECO:0000256" key="3">
    <source>
        <dbReference type="ARBA" id="ARBA00022603"/>
    </source>
</evidence>
<dbReference type="InterPro" id="IPR007213">
    <property type="entry name" value="Ppm1/Ppm2/Tcmp"/>
</dbReference>
<dbReference type="InterPro" id="IPR011610">
    <property type="entry name" value="SAM_mthyl_Trfase_ML2640-like"/>
</dbReference>
<dbReference type="EMBL" id="BNEK01000005">
    <property type="protein sequence ID" value="GHJ33346.1"/>
    <property type="molecule type" value="Genomic_DNA"/>
</dbReference>
<evidence type="ECO:0000313" key="8">
    <source>
        <dbReference type="EMBL" id="GHJ33346.1"/>
    </source>
</evidence>
<keyword evidence="9" id="KW-1185">Reference proteome</keyword>
<evidence type="ECO:0000256" key="6">
    <source>
        <dbReference type="RuleBase" id="RU362030"/>
    </source>
</evidence>
<evidence type="ECO:0000256" key="1">
    <source>
        <dbReference type="ARBA" id="ARBA00003907"/>
    </source>
</evidence>
<evidence type="ECO:0000256" key="7">
    <source>
        <dbReference type="SAM" id="MobiDB-lite"/>
    </source>
</evidence>
<keyword evidence="5 6" id="KW-0949">S-adenosyl-L-methionine</keyword>
<dbReference type="PANTHER" id="PTHR43619:SF2">
    <property type="entry name" value="S-ADENOSYL-L-METHIONINE-DEPENDENT METHYLTRANSFERASES SUPERFAMILY PROTEIN"/>
    <property type="match status" value="1"/>
</dbReference>
<comment type="similarity">
    <text evidence="2 6">Belongs to the UPF0677 family.</text>
</comment>
<dbReference type="Gene3D" id="3.40.50.150">
    <property type="entry name" value="Vaccinia Virus protein VP39"/>
    <property type="match status" value="1"/>
</dbReference>
<feature type="region of interest" description="Disordered" evidence="7">
    <location>
        <begin position="297"/>
        <end position="321"/>
    </location>
</feature>
<dbReference type="RefSeq" id="WP_236259398.1">
    <property type="nucleotide sequence ID" value="NZ_BNEK01000005.1"/>
</dbReference>
<dbReference type="GO" id="GO:0008168">
    <property type="term" value="F:methyltransferase activity"/>
    <property type="evidence" value="ECO:0007669"/>
    <property type="project" value="UniProtKB-KW"/>
</dbReference>
<comment type="caution">
    <text evidence="8">The sequence shown here is derived from an EMBL/GenBank/DDBJ whole genome shotgun (WGS) entry which is preliminary data.</text>
</comment>
<comment type="function">
    <text evidence="1 6">Exhibits S-adenosyl-L-methionine-dependent methyltransferase activity.</text>
</comment>
<proteinExistence type="inferred from homology"/>
<evidence type="ECO:0000256" key="5">
    <source>
        <dbReference type="ARBA" id="ARBA00022691"/>
    </source>
</evidence>
<dbReference type="NCBIfam" id="TIGR00027">
    <property type="entry name" value="mthyl_TIGR00027"/>
    <property type="match status" value="1"/>
</dbReference>
<dbReference type="GO" id="GO:0032259">
    <property type="term" value="P:methylation"/>
    <property type="evidence" value="ECO:0007669"/>
    <property type="project" value="UniProtKB-KW"/>
</dbReference>
<dbReference type="SUPFAM" id="SSF53335">
    <property type="entry name" value="S-adenosyl-L-methionine-dependent methyltransferases"/>
    <property type="match status" value="1"/>
</dbReference>
<reference evidence="8" key="1">
    <citation type="submission" date="2024-05" db="EMBL/GenBank/DDBJ databases">
        <title>Whole genome shotgun sequence of Streptomyces hygroscopicus NBRC 113678.</title>
        <authorList>
            <person name="Komaki H."/>
            <person name="Tamura T."/>
        </authorList>
    </citation>
    <scope>NUCLEOTIDE SEQUENCE</scope>
    <source>
        <strain evidence="8">N11-34</strain>
    </source>
</reference>
<dbReference type="InterPro" id="IPR029063">
    <property type="entry name" value="SAM-dependent_MTases_sf"/>
</dbReference>
<dbReference type="EC" id="2.1.1.-" evidence="6"/>
<dbReference type="Pfam" id="PF04072">
    <property type="entry name" value="LCM"/>
    <property type="match status" value="1"/>
</dbReference>
<accession>A0ABQ3UD47</accession>
<evidence type="ECO:0000256" key="2">
    <source>
        <dbReference type="ARBA" id="ARBA00008138"/>
    </source>
</evidence>
<dbReference type="Proteomes" id="UP001054854">
    <property type="component" value="Unassembled WGS sequence"/>
</dbReference>
<sequence length="321" mass="34151">MGWVARGVSRGLEGGRAMRAGRPSTTARGAAAFRAAHQELEGGRVFHDPLALRVLAADADDPALEAAFRPEREDVRLSVAARARFAEDAVAAAVARGVRQAVVLGAGLDTFGCRNPHAAEGLRVFEVDHPATQEWKRGRLAAVGIPVPASLTFAPVDFERQSLADGLGAAGFDPARPAFFVWLGVVPYLTRTAVLGTLGFIAALPNGSGVVFDYGEPPDALPPEQRAVHEARAAWAARAGEPFLSFFTPGELAAELRRLRFSAGEDIRYRDLTARYGSAHRTAGDHADLGAHVIHAWTEDQGPSGGSRRRRGVPSDSSDRP</sequence>
<name>A0ABQ3UD47_STRHY</name>
<dbReference type="PANTHER" id="PTHR43619">
    <property type="entry name" value="S-ADENOSYL-L-METHIONINE-DEPENDENT METHYLTRANSFERASE YKTD-RELATED"/>
    <property type="match status" value="1"/>
</dbReference>
<evidence type="ECO:0000313" key="9">
    <source>
        <dbReference type="Proteomes" id="UP001054854"/>
    </source>
</evidence>
<keyword evidence="3 6" id="KW-0489">Methyltransferase</keyword>
<keyword evidence="4" id="KW-0808">Transferase</keyword>
<organism evidence="8 9">
    <name type="scientific">Streptomyces hygroscopicus</name>
    <dbReference type="NCBI Taxonomy" id="1912"/>
    <lineage>
        <taxon>Bacteria</taxon>
        <taxon>Bacillati</taxon>
        <taxon>Actinomycetota</taxon>
        <taxon>Actinomycetes</taxon>
        <taxon>Kitasatosporales</taxon>
        <taxon>Streptomycetaceae</taxon>
        <taxon>Streptomyces</taxon>
        <taxon>Streptomyces violaceusniger group</taxon>
    </lineage>
</organism>
<protein>
    <recommendedName>
        <fullName evidence="6">S-adenosyl-L-methionine-dependent methyltransferase</fullName>
        <ecNumber evidence="6">2.1.1.-</ecNumber>
    </recommendedName>
</protein>
<evidence type="ECO:0000256" key="4">
    <source>
        <dbReference type="ARBA" id="ARBA00022679"/>
    </source>
</evidence>
<gene>
    <name evidence="8" type="ORF">TPA0910_77790</name>
</gene>